<name>A0A2P2L7R5_RHIMU</name>
<keyword evidence="1" id="KW-0808">Transferase</keyword>
<evidence type="ECO:0000313" key="1">
    <source>
        <dbReference type="EMBL" id="MBX14008.1"/>
    </source>
</evidence>
<proteinExistence type="predicted"/>
<sequence length="72" mass="8478">MLCTRFDECIYKNKNISFIDKYKKKLVSITISENKKMPFMIHSDKSYKNKGNQTNHGILNALTRLISRHICL</sequence>
<organism evidence="1">
    <name type="scientific">Rhizophora mucronata</name>
    <name type="common">Asiatic mangrove</name>
    <dbReference type="NCBI Taxonomy" id="61149"/>
    <lineage>
        <taxon>Eukaryota</taxon>
        <taxon>Viridiplantae</taxon>
        <taxon>Streptophyta</taxon>
        <taxon>Embryophyta</taxon>
        <taxon>Tracheophyta</taxon>
        <taxon>Spermatophyta</taxon>
        <taxon>Magnoliopsida</taxon>
        <taxon>eudicotyledons</taxon>
        <taxon>Gunneridae</taxon>
        <taxon>Pentapetalae</taxon>
        <taxon>rosids</taxon>
        <taxon>fabids</taxon>
        <taxon>Malpighiales</taxon>
        <taxon>Rhizophoraceae</taxon>
        <taxon>Rhizophora</taxon>
    </lineage>
</organism>
<protein>
    <submittedName>
        <fullName evidence="1">Putative galacturonosyltransferase 7 isoform X1</fullName>
    </submittedName>
</protein>
<dbReference type="EMBL" id="GGEC01033524">
    <property type="protein sequence ID" value="MBX14008.1"/>
    <property type="molecule type" value="Transcribed_RNA"/>
</dbReference>
<dbReference type="GO" id="GO:0016740">
    <property type="term" value="F:transferase activity"/>
    <property type="evidence" value="ECO:0007669"/>
    <property type="project" value="UniProtKB-KW"/>
</dbReference>
<accession>A0A2P2L7R5</accession>
<dbReference type="AlphaFoldDB" id="A0A2P2L7R5"/>
<reference evidence="1" key="1">
    <citation type="submission" date="2018-02" db="EMBL/GenBank/DDBJ databases">
        <title>Rhizophora mucronata_Transcriptome.</title>
        <authorList>
            <person name="Meera S.P."/>
            <person name="Sreeshan A."/>
            <person name="Augustine A."/>
        </authorList>
    </citation>
    <scope>NUCLEOTIDE SEQUENCE</scope>
    <source>
        <tissue evidence="1">Leaf</tissue>
    </source>
</reference>